<dbReference type="EMBL" id="FOLY01000001">
    <property type="protein sequence ID" value="SFC07040.1"/>
    <property type="molecule type" value="Genomic_DNA"/>
</dbReference>
<dbReference type="AlphaFoldDB" id="A0A1I1GD55"/>
<dbReference type="Pfam" id="PF03466">
    <property type="entry name" value="LysR_substrate"/>
    <property type="match status" value="1"/>
</dbReference>
<evidence type="ECO:0000256" key="3">
    <source>
        <dbReference type="ARBA" id="ARBA00023125"/>
    </source>
</evidence>
<dbReference type="InterPro" id="IPR000847">
    <property type="entry name" value="LysR_HTH_N"/>
</dbReference>
<comment type="similarity">
    <text evidence="1">Belongs to the LysR transcriptional regulatory family.</text>
</comment>
<dbReference type="InterPro" id="IPR036390">
    <property type="entry name" value="WH_DNA-bd_sf"/>
</dbReference>
<dbReference type="Gene3D" id="1.10.10.10">
    <property type="entry name" value="Winged helix-like DNA-binding domain superfamily/Winged helix DNA-binding domain"/>
    <property type="match status" value="1"/>
</dbReference>
<evidence type="ECO:0000313" key="7">
    <source>
        <dbReference type="Proteomes" id="UP000199046"/>
    </source>
</evidence>
<evidence type="ECO:0000256" key="2">
    <source>
        <dbReference type="ARBA" id="ARBA00023015"/>
    </source>
</evidence>
<accession>A0A1I1GD55</accession>
<dbReference type="PANTHER" id="PTHR30537">
    <property type="entry name" value="HTH-TYPE TRANSCRIPTIONAL REGULATOR"/>
    <property type="match status" value="1"/>
</dbReference>
<dbReference type="SUPFAM" id="SSF46785">
    <property type="entry name" value="Winged helix' DNA-binding domain"/>
    <property type="match status" value="1"/>
</dbReference>
<gene>
    <name evidence="6" type="ORF">SAMN05421848_0430</name>
</gene>
<keyword evidence="2" id="KW-0805">Transcription regulation</keyword>
<dbReference type="Proteomes" id="UP000199046">
    <property type="component" value="Unassembled WGS sequence"/>
</dbReference>
<dbReference type="Pfam" id="PF00126">
    <property type="entry name" value="HTH_1"/>
    <property type="match status" value="1"/>
</dbReference>
<feature type="domain" description="HTH lysR-type" evidence="5">
    <location>
        <begin position="5"/>
        <end position="62"/>
    </location>
</feature>
<dbReference type="OrthoDB" id="9815676at2"/>
<dbReference type="GO" id="GO:0003700">
    <property type="term" value="F:DNA-binding transcription factor activity"/>
    <property type="evidence" value="ECO:0007669"/>
    <property type="project" value="InterPro"/>
</dbReference>
<dbReference type="GO" id="GO:0003677">
    <property type="term" value="F:DNA binding"/>
    <property type="evidence" value="ECO:0007669"/>
    <property type="project" value="UniProtKB-KW"/>
</dbReference>
<sequence>MNAGDRFSGIEAFVASAGAGSFTAAARTLGMTPSGVAKSVSRLEARIGLKLLHRTTRQISLTPEGKAYLGACRQAIGELDEMEAALASDVADPLGRVRITMPAAFGRRHVLPSLFELARCHPGLDLCVSLTERTLDLVAEGLDLAVRIGELDDDGDLVARRLGTERLVTCAAPAYLGQSAAIASPEDLRYHDCIVGPPRAATSSWVFHTPEREVTRQALRVRHQFNDGESMLAAALAGCGVIQMPTWLVGEYLHDGRLIPVLEDVDGCELPIHAVWPKSAFLPPRVRVVIDLLERLASRGDSGFAP</sequence>
<dbReference type="CDD" id="cd08475">
    <property type="entry name" value="PBP2_CrgA_like_6"/>
    <property type="match status" value="1"/>
</dbReference>
<keyword evidence="7" id="KW-1185">Reference proteome</keyword>
<evidence type="ECO:0000313" key="6">
    <source>
        <dbReference type="EMBL" id="SFC07040.1"/>
    </source>
</evidence>
<evidence type="ECO:0000256" key="4">
    <source>
        <dbReference type="ARBA" id="ARBA00023163"/>
    </source>
</evidence>
<keyword evidence="3 6" id="KW-0238">DNA-binding</keyword>
<name>A0A1I1GD55_9GAMM</name>
<proteinExistence type="inferred from homology"/>
<protein>
    <submittedName>
        <fullName evidence="6">DNA-binding transcriptional regulator, LysR family</fullName>
    </submittedName>
</protein>
<dbReference type="PROSITE" id="PS50931">
    <property type="entry name" value="HTH_LYSR"/>
    <property type="match status" value="1"/>
</dbReference>
<dbReference type="InterPro" id="IPR005119">
    <property type="entry name" value="LysR_subst-bd"/>
</dbReference>
<dbReference type="STRING" id="402385.SAMN05421848_0430"/>
<dbReference type="RefSeq" id="WP_090130326.1">
    <property type="nucleotide sequence ID" value="NZ_FOLY01000001.1"/>
</dbReference>
<organism evidence="6 7">
    <name type="scientific">Kushneria avicenniae</name>
    <dbReference type="NCBI Taxonomy" id="402385"/>
    <lineage>
        <taxon>Bacteria</taxon>
        <taxon>Pseudomonadati</taxon>
        <taxon>Pseudomonadota</taxon>
        <taxon>Gammaproteobacteria</taxon>
        <taxon>Oceanospirillales</taxon>
        <taxon>Halomonadaceae</taxon>
        <taxon>Kushneria</taxon>
    </lineage>
</organism>
<reference evidence="7" key="1">
    <citation type="submission" date="2016-10" db="EMBL/GenBank/DDBJ databases">
        <authorList>
            <person name="Varghese N."/>
            <person name="Submissions S."/>
        </authorList>
    </citation>
    <scope>NUCLEOTIDE SEQUENCE [LARGE SCALE GENOMIC DNA]</scope>
    <source>
        <strain evidence="7">DSM 23439</strain>
    </source>
</reference>
<dbReference type="InterPro" id="IPR058163">
    <property type="entry name" value="LysR-type_TF_proteobact-type"/>
</dbReference>
<dbReference type="Gene3D" id="3.40.190.290">
    <property type="match status" value="1"/>
</dbReference>
<evidence type="ECO:0000256" key="1">
    <source>
        <dbReference type="ARBA" id="ARBA00009437"/>
    </source>
</evidence>
<dbReference type="SUPFAM" id="SSF53850">
    <property type="entry name" value="Periplasmic binding protein-like II"/>
    <property type="match status" value="1"/>
</dbReference>
<dbReference type="PANTHER" id="PTHR30537:SF5">
    <property type="entry name" value="HTH-TYPE TRANSCRIPTIONAL ACTIVATOR TTDR-RELATED"/>
    <property type="match status" value="1"/>
</dbReference>
<evidence type="ECO:0000259" key="5">
    <source>
        <dbReference type="PROSITE" id="PS50931"/>
    </source>
</evidence>
<dbReference type="FunFam" id="1.10.10.10:FF:000001">
    <property type="entry name" value="LysR family transcriptional regulator"/>
    <property type="match status" value="1"/>
</dbReference>
<dbReference type="InterPro" id="IPR036388">
    <property type="entry name" value="WH-like_DNA-bd_sf"/>
</dbReference>
<keyword evidence="4" id="KW-0804">Transcription</keyword>